<dbReference type="InterPro" id="IPR011043">
    <property type="entry name" value="Gal_Oxase/kelch_b-propeller"/>
</dbReference>
<keyword evidence="2" id="KW-1185">Reference proteome</keyword>
<dbReference type="EMBL" id="ASPP01012841">
    <property type="protein sequence ID" value="ETO20206.1"/>
    <property type="molecule type" value="Genomic_DNA"/>
</dbReference>
<sequence>NESKGEHAWNEWIDLTDSNNKKIVISKDEHSYKGVRAVIGGKDDNLLFISRFPKNMDVFDLSKMEFVTTIMNERLPMKPHEYGLGYHCLVKRPIEGQCDIMVLFCLQTGLCIRFDEQTQTFTYKQLNVCNDIAPLKYYAFECIDGHILFFGGCNLATKKKTDAIHCYSIANDTWTKSRHTLPSPFCGGVAVLSPPDHSSIHILGGMNDDHRPMAIHFKTPLQCWTALPLKIDKEERKQEQLSLSNSNSNSNSNSDVQGRSKWILWWNQMQSCERELVLERFHKLTRQCFEKWLVDDSQWKSSIKHDDVVWITFAIEAYLLFNSKDS</sequence>
<accession>X6N284</accession>
<gene>
    <name evidence="1" type="ORF">RFI_17012</name>
</gene>
<comment type="caution">
    <text evidence="1">The sequence shown here is derived from an EMBL/GenBank/DDBJ whole genome shotgun (WGS) entry which is preliminary data.</text>
</comment>
<evidence type="ECO:0000313" key="2">
    <source>
        <dbReference type="Proteomes" id="UP000023152"/>
    </source>
</evidence>
<evidence type="ECO:0000313" key="1">
    <source>
        <dbReference type="EMBL" id="ETO20206.1"/>
    </source>
</evidence>
<dbReference type="Proteomes" id="UP000023152">
    <property type="component" value="Unassembled WGS sequence"/>
</dbReference>
<dbReference type="AlphaFoldDB" id="X6N284"/>
<dbReference type="OrthoDB" id="432528at2759"/>
<dbReference type="Gene3D" id="2.120.10.80">
    <property type="entry name" value="Kelch-type beta propeller"/>
    <property type="match status" value="1"/>
</dbReference>
<name>X6N284_RETFI</name>
<feature type="non-terminal residue" evidence="1">
    <location>
        <position position="1"/>
    </location>
</feature>
<organism evidence="1 2">
    <name type="scientific">Reticulomyxa filosa</name>
    <dbReference type="NCBI Taxonomy" id="46433"/>
    <lineage>
        <taxon>Eukaryota</taxon>
        <taxon>Sar</taxon>
        <taxon>Rhizaria</taxon>
        <taxon>Retaria</taxon>
        <taxon>Foraminifera</taxon>
        <taxon>Monothalamids</taxon>
        <taxon>Reticulomyxidae</taxon>
        <taxon>Reticulomyxa</taxon>
    </lineage>
</organism>
<proteinExistence type="predicted"/>
<reference evidence="1 2" key="1">
    <citation type="journal article" date="2013" name="Curr. Biol.">
        <title>The Genome of the Foraminiferan Reticulomyxa filosa.</title>
        <authorList>
            <person name="Glockner G."/>
            <person name="Hulsmann N."/>
            <person name="Schleicher M."/>
            <person name="Noegel A.A."/>
            <person name="Eichinger L."/>
            <person name="Gallinger C."/>
            <person name="Pawlowski J."/>
            <person name="Sierra R."/>
            <person name="Euteneuer U."/>
            <person name="Pillet L."/>
            <person name="Moustafa A."/>
            <person name="Platzer M."/>
            <person name="Groth M."/>
            <person name="Szafranski K."/>
            <person name="Schliwa M."/>
        </authorList>
    </citation>
    <scope>NUCLEOTIDE SEQUENCE [LARGE SCALE GENOMIC DNA]</scope>
</reference>
<feature type="non-terminal residue" evidence="1">
    <location>
        <position position="326"/>
    </location>
</feature>
<dbReference type="SUPFAM" id="SSF50965">
    <property type="entry name" value="Galactose oxidase, central domain"/>
    <property type="match status" value="1"/>
</dbReference>
<dbReference type="InterPro" id="IPR015915">
    <property type="entry name" value="Kelch-typ_b-propeller"/>
</dbReference>
<protein>
    <submittedName>
        <fullName evidence="1">Uncharacterized protein</fullName>
    </submittedName>
</protein>